<dbReference type="SMART" id="SM00382">
    <property type="entry name" value="AAA"/>
    <property type="match status" value="1"/>
</dbReference>
<gene>
    <name evidence="3" type="ORF">ElyMa_001271900</name>
</gene>
<evidence type="ECO:0000313" key="4">
    <source>
        <dbReference type="Proteomes" id="UP000762676"/>
    </source>
</evidence>
<feature type="compositionally biased region" description="Acidic residues" evidence="1">
    <location>
        <begin position="495"/>
        <end position="506"/>
    </location>
</feature>
<feature type="region of interest" description="Disordered" evidence="1">
    <location>
        <begin position="1345"/>
        <end position="1439"/>
    </location>
</feature>
<feature type="compositionally biased region" description="Polar residues" evidence="1">
    <location>
        <begin position="1357"/>
        <end position="1379"/>
    </location>
</feature>
<keyword evidence="4" id="KW-1185">Reference proteome</keyword>
<dbReference type="CDD" id="cd00009">
    <property type="entry name" value="AAA"/>
    <property type="match status" value="1"/>
</dbReference>
<feature type="region of interest" description="Disordered" evidence="1">
    <location>
        <begin position="166"/>
        <end position="187"/>
    </location>
</feature>
<feature type="compositionally biased region" description="Basic and acidic residues" evidence="1">
    <location>
        <begin position="1192"/>
        <end position="1201"/>
    </location>
</feature>
<dbReference type="Gene3D" id="3.40.50.300">
    <property type="entry name" value="P-loop containing nucleotide triphosphate hydrolases"/>
    <property type="match status" value="1"/>
</dbReference>
<feature type="compositionally biased region" description="Basic and acidic residues" evidence="1">
    <location>
        <begin position="402"/>
        <end position="419"/>
    </location>
</feature>
<feature type="compositionally biased region" description="Basic and acidic residues" evidence="1">
    <location>
        <begin position="168"/>
        <end position="186"/>
    </location>
</feature>
<dbReference type="GO" id="GO:0005634">
    <property type="term" value="C:nucleus"/>
    <property type="evidence" value="ECO:0007669"/>
    <property type="project" value="TreeGrafter"/>
</dbReference>
<feature type="compositionally biased region" description="Low complexity" evidence="1">
    <location>
        <begin position="452"/>
        <end position="463"/>
    </location>
</feature>
<dbReference type="EMBL" id="BMAT01002519">
    <property type="protein sequence ID" value="GFS08351.1"/>
    <property type="molecule type" value="Genomic_DNA"/>
</dbReference>
<feature type="compositionally biased region" description="Low complexity" evidence="1">
    <location>
        <begin position="377"/>
        <end position="392"/>
    </location>
</feature>
<dbReference type="SUPFAM" id="SSF52540">
    <property type="entry name" value="P-loop containing nucleoside triphosphate hydrolases"/>
    <property type="match status" value="1"/>
</dbReference>
<feature type="compositionally biased region" description="Polar residues" evidence="1">
    <location>
        <begin position="1218"/>
        <end position="1233"/>
    </location>
</feature>
<feature type="region of interest" description="Disordered" evidence="1">
    <location>
        <begin position="352"/>
        <end position="567"/>
    </location>
</feature>
<accession>A0AAV4II39</accession>
<feature type="compositionally biased region" description="Basic and acidic residues" evidence="1">
    <location>
        <begin position="548"/>
        <end position="567"/>
    </location>
</feature>
<feature type="compositionally biased region" description="Acidic residues" evidence="1">
    <location>
        <begin position="809"/>
        <end position="818"/>
    </location>
</feature>
<protein>
    <submittedName>
        <fullName evidence="3">ATPase family AAA domain-containing protein 5</fullName>
    </submittedName>
</protein>
<dbReference type="GO" id="GO:0016887">
    <property type="term" value="F:ATP hydrolysis activity"/>
    <property type="evidence" value="ECO:0007669"/>
    <property type="project" value="InterPro"/>
</dbReference>
<feature type="region of interest" description="Disordered" evidence="1">
    <location>
        <begin position="790"/>
        <end position="818"/>
    </location>
</feature>
<dbReference type="InterPro" id="IPR003593">
    <property type="entry name" value="AAA+_ATPase"/>
</dbReference>
<name>A0AAV4II39_9GAST</name>
<organism evidence="3 4">
    <name type="scientific">Elysia marginata</name>
    <dbReference type="NCBI Taxonomy" id="1093978"/>
    <lineage>
        <taxon>Eukaryota</taxon>
        <taxon>Metazoa</taxon>
        <taxon>Spiralia</taxon>
        <taxon>Lophotrochozoa</taxon>
        <taxon>Mollusca</taxon>
        <taxon>Gastropoda</taxon>
        <taxon>Heterobranchia</taxon>
        <taxon>Euthyneura</taxon>
        <taxon>Panpulmonata</taxon>
        <taxon>Sacoglossa</taxon>
        <taxon>Placobranchoidea</taxon>
        <taxon>Plakobranchidae</taxon>
        <taxon>Elysia</taxon>
    </lineage>
</organism>
<dbReference type="PANTHER" id="PTHR23389">
    <property type="entry name" value="CHROMOSOME TRANSMISSION FIDELITY FACTOR 18"/>
    <property type="match status" value="1"/>
</dbReference>
<comment type="caution">
    <text evidence="3">The sequence shown here is derived from an EMBL/GenBank/DDBJ whole genome shotgun (WGS) entry which is preliminary data.</text>
</comment>
<feature type="compositionally biased region" description="Basic and acidic residues" evidence="1">
    <location>
        <begin position="1392"/>
        <end position="1411"/>
    </location>
</feature>
<feature type="region of interest" description="Disordered" evidence="1">
    <location>
        <begin position="927"/>
        <end position="990"/>
    </location>
</feature>
<dbReference type="GO" id="GO:0003677">
    <property type="term" value="F:DNA binding"/>
    <property type="evidence" value="ECO:0007669"/>
    <property type="project" value="TreeGrafter"/>
</dbReference>
<evidence type="ECO:0000256" key="1">
    <source>
        <dbReference type="SAM" id="MobiDB-lite"/>
    </source>
</evidence>
<dbReference type="PANTHER" id="PTHR23389:SF21">
    <property type="entry name" value="ATPASE FAMILY AAA DOMAIN-CONTAINING PROTEIN 5"/>
    <property type="match status" value="1"/>
</dbReference>
<feature type="compositionally biased region" description="Polar residues" evidence="1">
    <location>
        <begin position="703"/>
        <end position="719"/>
    </location>
</feature>
<evidence type="ECO:0000259" key="2">
    <source>
        <dbReference type="SMART" id="SM00382"/>
    </source>
</evidence>
<dbReference type="InterPro" id="IPR027417">
    <property type="entry name" value="P-loop_NTPase"/>
</dbReference>
<feature type="domain" description="AAA+ ATPase" evidence="2">
    <location>
        <begin position="824"/>
        <end position="1057"/>
    </location>
</feature>
<reference evidence="3 4" key="1">
    <citation type="journal article" date="2021" name="Elife">
        <title>Chloroplast acquisition without the gene transfer in kleptoplastic sea slugs, Plakobranchus ocellatus.</title>
        <authorList>
            <person name="Maeda T."/>
            <person name="Takahashi S."/>
            <person name="Yoshida T."/>
            <person name="Shimamura S."/>
            <person name="Takaki Y."/>
            <person name="Nagai Y."/>
            <person name="Toyoda A."/>
            <person name="Suzuki Y."/>
            <person name="Arimoto A."/>
            <person name="Ishii H."/>
            <person name="Satoh N."/>
            <person name="Nishiyama T."/>
            <person name="Hasebe M."/>
            <person name="Maruyama T."/>
            <person name="Minagawa J."/>
            <person name="Obokata J."/>
            <person name="Shigenobu S."/>
        </authorList>
    </citation>
    <scope>NUCLEOTIDE SEQUENCE [LARGE SCALE GENOMIC DNA]</scope>
</reference>
<sequence>MMKQSTLLGSFIISDKGNAKAIETQAKNETNDKNAHQKVSKSRKSNQDTDVADGKILGKNAGQIRSKNNVVKNAEQAAAKNKLPRQNVSVNGACENKLNTCNKQTDKLEVNKGKRNASGKLSLSCKENESAGVVQKSAGTVESKAVAYSDFLAEVEVSEAVRSPGRVEGVEKENAMKKTKPEEVSSERSTMSYSDFLSLFKPAPKENVSLSEATDTIEDVAEVATAVSDTEQTPVTPQCRSILSFFSKSSSSEKSKNTLQCNSVRVVADVHSRNESVKSKAALSPLKRKSPVVATPKHDKELDTIEYLGSEIVAGAENTVVKVSQTKKRRNNEETTTTAGLKKQKVLDATESTEISMEVDESSQDDCSKDLTPPRNKTQQSTLKTSQSQLSFGSGGLTIAKAKLDVKTKQESCEKEHSEKKKPRGRPRKVLDVQVNGEEDSTGDIEPNQPMEASSKSEASSTETKTDTPRVTLRRSSRTVRPVKPFMIQEVVKVDDDDEEEDEEENQGSSRMKRQRCRKKSCESEKVEAQSSKRKPKGPLAPIFTSMKPKEESPRPPPEDPEKVRLRREFMMSGIPDELKRQIATNVSSVVTDYPPFPNPSHVQQLDRETAETSGSTSVTCPVTVKDGESKPPTIAQANLCWADLAWEVIEDSEHLQFSQSSQTNPALTESQQKYLLKKWQEKDPQFNFDKTMGRLMLHLKSPSETSDGVGTQKPVSESSGEDDIVVVEDCDSKPGDSVKKTAHPNVCLWPDLHQPASSEQIIGNTAVLEQLKTWLQDWKTVMQRDIRKASKASATQAGRGKGKGGWSDDSDFTDSDEEEDECLCNTMLVTGPHGVGKTSLVYALAEEMGYKVFEVNSSSLRSGKQILSQLEEATQSHRVAPSKPQQLTALAPCGTAGHVQGDTQSKKASSKSMASAFAALFQTPASSAGKCKDGKKDKTLKRTTIQKDSPCSDISAKEKKTGSSKKKSKNSVSAKKAEPNSDVSQADGDRSQNLASISLILFDEVDVVFEEDKGFLSTIEHFMATTKIPIILTSTAPASSLELAARHDHIVVKTPPQVSSVSYLCCVCLAHGIPVARHSVARLWQLLGGDLRKCLLFLQFWCLSGGGNRPGDKLKSNSGQLCPVSEAGENLLSASQDSYSSKSHKDSAEVSCSDDSNDGQFLSLRRPVRKARKMVINDDDDEEEAVNTKDNNCDKPEELPRLSSSQKRKRLSTKKSGTGNTTHNPESSTVSVVPSRGQAAGWSDVTSGSGVELHLGLAETFLGLSQGGQLSSQTFGQFLQCPSLSSSELHRFLQVMSRLACDSLYQVTLHMTSVPKCEPAKVQLTLPAPRSVVGDQQRRRRRILEGSWLDSDSSDAESTNTAGSGQQKEAREGNNNLDNDTERVGQTCPDRSSKMKLGGDADGTKSHEDITGSPREGQTCSDKSNEDKNALGETETEQLNNRTSLSMLASLSEYYDCVSLLDTVHRFYSKTDTERHLAPSICDEDTSSATAAHSFGSGLSTDLPGTITLLTSRALYRNLDVSMKAWKSKCKADSPEWPDELCLPVGKNAPELWGCAARSHQQRSRDSTTKNVVGCLGAAMLQNDPVVHLDYLPYLRDICRSEDARHQAKTQRRFHHYLDNVGLSLKKSTVACLSSTYTIDNSR</sequence>
<feature type="region of interest" description="Disordered" evidence="1">
    <location>
        <begin position="701"/>
        <end position="725"/>
    </location>
</feature>
<feature type="region of interest" description="Disordered" evidence="1">
    <location>
        <begin position="23"/>
        <end position="68"/>
    </location>
</feature>
<dbReference type="Pfam" id="PF00004">
    <property type="entry name" value="AAA"/>
    <property type="match status" value="1"/>
</dbReference>
<dbReference type="InterPro" id="IPR003959">
    <property type="entry name" value="ATPase_AAA_core"/>
</dbReference>
<dbReference type="GO" id="GO:0061860">
    <property type="term" value="F:DNA clamp unloader activity"/>
    <property type="evidence" value="ECO:0007669"/>
    <property type="project" value="TreeGrafter"/>
</dbReference>
<proteinExistence type="predicted"/>
<evidence type="ECO:0000313" key="3">
    <source>
        <dbReference type="EMBL" id="GFS08351.1"/>
    </source>
</evidence>
<feature type="region of interest" description="Disordered" evidence="1">
    <location>
        <begin position="1135"/>
        <end position="1159"/>
    </location>
</feature>
<dbReference type="Proteomes" id="UP000762676">
    <property type="component" value="Unassembled WGS sequence"/>
</dbReference>
<dbReference type="GO" id="GO:0005524">
    <property type="term" value="F:ATP binding"/>
    <property type="evidence" value="ECO:0007669"/>
    <property type="project" value="InterPro"/>
</dbReference>
<feature type="region of interest" description="Disordered" evidence="1">
    <location>
        <begin position="1176"/>
        <end position="1236"/>
    </location>
</feature>